<gene>
    <name evidence="2" type="ORF">Enr13x_22290</name>
</gene>
<accession>A0A518HNE5</accession>
<evidence type="ECO:0000256" key="1">
    <source>
        <dbReference type="SAM" id="Phobius"/>
    </source>
</evidence>
<feature type="transmembrane region" description="Helical" evidence="1">
    <location>
        <begin position="113"/>
        <end position="133"/>
    </location>
</feature>
<dbReference type="EMBL" id="CP037423">
    <property type="protein sequence ID" value="QDV42384.1"/>
    <property type="molecule type" value="Genomic_DNA"/>
</dbReference>
<protein>
    <submittedName>
        <fullName evidence="2">Uncharacterized protein</fullName>
    </submittedName>
</protein>
<keyword evidence="3" id="KW-1185">Reference proteome</keyword>
<dbReference type="RefSeq" id="WP_231744198.1">
    <property type="nucleotide sequence ID" value="NZ_CP037423.1"/>
</dbReference>
<dbReference type="AlphaFoldDB" id="A0A518HNE5"/>
<reference evidence="2 3" key="1">
    <citation type="submission" date="2019-03" db="EMBL/GenBank/DDBJ databases">
        <title>Deep-cultivation of Planctomycetes and their phenomic and genomic characterization uncovers novel biology.</title>
        <authorList>
            <person name="Wiegand S."/>
            <person name="Jogler M."/>
            <person name="Boedeker C."/>
            <person name="Pinto D."/>
            <person name="Vollmers J."/>
            <person name="Rivas-Marin E."/>
            <person name="Kohn T."/>
            <person name="Peeters S.H."/>
            <person name="Heuer A."/>
            <person name="Rast P."/>
            <person name="Oberbeckmann S."/>
            <person name="Bunk B."/>
            <person name="Jeske O."/>
            <person name="Meyerdierks A."/>
            <person name="Storesund J.E."/>
            <person name="Kallscheuer N."/>
            <person name="Luecker S."/>
            <person name="Lage O.M."/>
            <person name="Pohl T."/>
            <person name="Merkel B.J."/>
            <person name="Hornburger P."/>
            <person name="Mueller R.-W."/>
            <person name="Bruemmer F."/>
            <person name="Labrenz M."/>
            <person name="Spormann A.M."/>
            <person name="Op den Camp H."/>
            <person name="Overmann J."/>
            <person name="Amann R."/>
            <person name="Jetten M.S.M."/>
            <person name="Mascher T."/>
            <person name="Medema M.H."/>
            <person name="Devos D.P."/>
            <person name="Kaster A.-K."/>
            <person name="Ovreas L."/>
            <person name="Rohde M."/>
            <person name="Galperin M.Y."/>
            <person name="Jogler C."/>
        </authorList>
    </citation>
    <scope>NUCLEOTIDE SEQUENCE [LARGE SCALE GENOMIC DNA]</scope>
    <source>
        <strain evidence="2 3">Enr13</strain>
    </source>
</reference>
<keyword evidence="1" id="KW-0472">Membrane</keyword>
<dbReference type="Proteomes" id="UP000319004">
    <property type="component" value="Chromosome"/>
</dbReference>
<feature type="transmembrane region" description="Helical" evidence="1">
    <location>
        <begin position="61"/>
        <end position="84"/>
    </location>
</feature>
<evidence type="ECO:0000313" key="2">
    <source>
        <dbReference type="EMBL" id="QDV42384.1"/>
    </source>
</evidence>
<dbReference type="KEGG" id="snep:Enr13x_22290"/>
<name>A0A518HNE5_9BACT</name>
<evidence type="ECO:0000313" key="3">
    <source>
        <dbReference type="Proteomes" id="UP000319004"/>
    </source>
</evidence>
<feature type="transmembrane region" description="Helical" evidence="1">
    <location>
        <begin position="22"/>
        <end position="49"/>
    </location>
</feature>
<organism evidence="2 3">
    <name type="scientific">Stieleria neptunia</name>
    <dbReference type="NCBI Taxonomy" id="2527979"/>
    <lineage>
        <taxon>Bacteria</taxon>
        <taxon>Pseudomonadati</taxon>
        <taxon>Planctomycetota</taxon>
        <taxon>Planctomycetia</taxon>
        <taxon>Pirellulales</taxon>
        <taxon>Pirellulaceae</taxon>
        <taxon>Stieleria</taxon>
    </lineage>
</organism>
<keyword evidence="1" id="KW-0812">Transmembrane</keyword>
<sequence length="137" mass="14629">MTETSERSGVYSGVNGNDHGSAIWWIVAAPSVWAAHFLASYLTAAIFCAKFADSDRSAGEVQMAVMAYTVLAMVILAGVGWVGYRRHQSGHDGGPHDGDTRADQRRLVGLSTFLLSCLSAVATVFTALVLYFVGTCH</sequence>
<keyword evidence="1" id="KW-1133">Transmembrane helix</keyword>
<proteinExistence type="predicted"/>